<sequence length="387" mass="42898">MYTRPPLVILYLALLAPAALHLPQPLLPSLTDLFEIESADTALLMTATLLPLGLMPIAYGYLLEGVSTRTMLYVSAIGIAITQLWMWAMPDYSNWFAARVALGLLLPALMTAAMTYASATVEKSARPHAMGLYIAGTIIGGFFGRMMAGWVSESFDLVSPPLVMAFLYLCAIPALHKLPREAGAGFARIRWSIAKDIFALPRFRAAYTTTFIVFFIFTAVTTLLPFEMRRIDPLVTNIELGLLYLGYLVGLIVSLNIRRLKARFKPETRLVISGLLMYIIGTVTLLKDDYLYAVGSLFFFCGGMFLVHTTLTGLLNRSLDHHHGVINGLYLAFYYTGGALGSHIPSRVYANSDWESVIFLCSGLIIFTLFLIHELKQEPALEDSKEK</sequence>
<evidence type="ECO:0000256" key="2">
    <source>
        <dbReference type="ARBA" id="ARBA00008335"/>
    </source>
</evidence>
<evidence type="ECO:0000259" key="9">
    <source>
        <dbReference type="PROSITE" id="PS50850"/>
    </source>
</evidence>
<comment type="similarity">
    <text evidence="2">Belongs to the major facilitator superfamily.</text>
</comment>
<feature type="transmembrane region" description="Helical" evidence="8">
    <location>
        <begin position="269"/>
        <end position="286"/>
    </location>
</feature>
<evidence type="ECO:0000256" key="7">
    <source>
        <dbReference type="ARBA" id="ARBA00023136"/>
    </source>
</evidence>
<evidence type="ECO:0000256" key="4">
    <source>
        <dbReference type="ARBA" id="ARBA00022475"/>
    </source>
</evidence>
<keyword evidence="12" id="KW-1185">Reference proteome</keyword>
<keyword evidence="6 8" id="KW-1133">Transmembrane helix</keyword>
<feature type="transmembrane region" description="Helical" evidence="8">
    <location>
        <begin position="205"/>
        <end position="226"/>
    </location>
</feature>
<dbReference type="PANTHER" id="PTHR43271:SF1">
    <property type="entry name" value="INNER MEMBRANE TRANSPORT PROTEIN YNFM"/>
    <property type="match status" value="1"/>
</dbReference>
<feature type="transmembrane region" description="Helical" evidence="8">
    <location>
        <begin position="327"/>
        <end position="344"/>
    </location>
</feature>
<feature type="domain" description="Major facilitator superfamily (MFS) profile" evidence="9">
    <location>
        <begin position="1"/>
        <end position="380"/>
    </location>
</feature>
<dbReference type="GO" id="GO:0005886">
    <property type="term" value="C:plasma membrane"/>
    <property type="evidence" value="ECO:0007669"/>
    <property type="project" value="UniProtKB-SubCell"/>
</dbReference>
<feature type="transmembrane region" description="Helical" evidence="8">
    <location>
        <begin position="238"/>
        <end position="257"/>
    </location>
</feature>
<feature type="transmembrane region" description="Helical" evidence="8">
    <location>
        <begin position="157"/>
        <end position="175"/>
    </location>
</feature>
<dbReference type="PROSITE" id="PS50850">
    <property type="entry name" value="MFS"/>
    <property type="match status" value="1"/>
</dbReference>
<dbReference type="EMBL" id="MPNX01000009">
    <property type="protein sequence ID" value="OOY34925.1"/>
    <property type="molecule type" value="Genomic_DNA"/>
</dbReference>
<dbReference type="Gene3D" id="1.20.1250.20">
    <property type="entry name" value="MFS general substrate transporter like domains"/>
    <property type="match status" value="1"/>
</dbReference>
<dbReference type="RefSeq" id="WP_043118602.1">
    <property type="nucleotide sequence ID" value="NZ_JRAA01000003.1"/>
</dbReference>
<comment type="subcellular location">
    <subcellularLocation>
        <location evidence="1">Cell membrane</location>
        <topology evidence="1">Multi-pass membrane protein</topology>
    </subcellularLocation>
</comment>
<keyword evidence="5 8" id="KW-0812">Transmembrane</keyword>
<evidence type="ECO:0000313" key="11">
    <source>
        <dbReference type="EMBL" id="OOY34925.1"/>
    </source>
</evidence>
<dbReference type="eggNOG" id="COG2814">
    <property type="taxonomic scope" value="Bacteria"/>
</dbReference>
<feature type="transmembrane region" description="Helical" evidence="8">
    <location>
        <begin position="42"/>
        <end position="63"/>
    </location>
</feature>
<gene>
    <name evidence="11" type="ORF">BOV88_07340</name>
    <name evidence="10" type="ORF">JV46_25190</name>
</gene>
<dbReference type="PANTHER" id="PTHR43271">
    <property type="entry name" value="BLL2771 PROTEIN"/>
    <property type="match status" value="1"/>
</dbReference>
<dbReference type="EMBL" id="JRAA01000003">
    <property type="protein sequence ID" value="KHF24434.1"/>
    <property type="molecule type" value="Genomic_DNA"/>
</dbReference>
<dbReference type="STRING" id="2340.JV46_25190"/>
<dbReference type="Proteomes" id="UP000030856">
    <property type="component" value="Unassembled WGS sequence"/>
</dbReference>
<keyword evidence="7 8" id="KW-0472">Membrane</keyword>
<keyword evidence="3" id="KW-0813">Transport</keyword>
<organism evidence="10 12">
    <name type="scientific">Solemya velum gill symbiont</name>
    <dbReference type="NCBI Taxonomy" id="2340"/>
    <lineage>
        <taxon>Bacteria</taxon>
        <taxon>Pseudomonadati</taxon>
        <taxon>Pseudomonadota</taxon>
        <taxon>Gammaproteobacteria</taxon>
        <taxon>sulfur-oxidizing symbionts</taxon>
    </lineage>
</organism>
<evidence type="ECO:0000313" key="12">
    <source>
        <dbReference type="Proteomes" id="UP000030856"/>
    </source>
</evidence>
<reference evidence="11 13" key="2">
    <citation type="submission" date="2016-11" db="EMBL/GenBank/DDBJ databases">
        <title>Mixed transmission modes and dynamic genome evolution in an obligate animal-bacterial symbiosis.</title>
        <authorList>
            <person name="Russell S.L."/>
            <person name="Corbett-Detig R.B."/>
            <person name="Cavanaugh C.M."/>
        </authorList>
    </citation>
    <scope>NUCLEOTIDE SEQUENCE [LARGE SCALE GENOMIC DNA]</scope>
    <source>
        <strain evidence="11">MA-KB16</strain>
    </source>
</reference>
<evidence type="ECO:0000313" key="10">
    <source>
        <dbReference type="EMBL" id="KHF24434.1"/>
    </source>
</evidence>
<reference evidence="10 12" key="1">
    <citation type="journal article" date="2014" name="BMC Genomics">
        <title>The genome of the intracellular bacterium of the coastal bivalve, Solemya velum: a blueprint for thriving in and out of symbiosis.</title>
        <authorList>
            <person name="Dmytrenko O."/>
            <person name="Russell S.L."/>
            <person name="Loo W.T."/>
            <person name="Fontanez K.M."/>
            <person name="Liao L."/>
            <person name="Roeselers G."/>
            <person name="Sharma R."/>
            <person name="Stewart F.J."/>
            <person name="Newton I.L."/>
            <person name="Woyke T."/>
            <person name="Wu D."/>
            <person name="Lang J.M."/>
            <person name="Eisen J.A."/>
            <person name="Cavanaugh C.M."/>
        </authorList>
    </citation>
    <scope>NUCLEOTIDE SEQUENCE [LARGE SCALE GENOMIC DNA]</scope>
    <source>
        <strain evidence="10 12">WH</strain>
    </source>
</reference>
<comment type="caution">
    <text evidence="10">The sequence shown here is derived from an EMBL/GenBank/DDBJ whole genome shotgun (WGS) entry which is preliminary data.</text>
</comment>
<dbReference type="InterPro" id="IPR036259">
    <property type="entry name" value="MFS_trans_sf"/>
</dbReference>
<feature type="transmembrane region" description="Helical" evidence="8">
    <location>
        <begin position="131"/>
        <end position="151"/>
    </location>
</feature>
<dbReference type="GO" id="GO:0022857">
    <property type="term" value="F:transmembrane transporter activity"/>
    <property type="evidence" value="ECO:0007669"/>
    <property type="project" value="InterPro"/>
</dbReference>
<dbReference type="Pfam" id="PF07690">
    <property type="entry name" value="MFS_1"/>
    <property type="match status" value="1"/>
</dbReference>
<dbReference type="Proteomes" id="UP000190962">
    <property type="component" value="Unassembled WGS sequence"/>
</dbReference>
<dbReference type="AlphaFoldDB" id="A0A0B0H9B2"/>
<evidence type="ECO:0000256" key="5">
    <source>
        <dbReference type="ARBA" id="ARBA00022692"/>
    </source>
</evidence>
<feature type="transmembrane region" description="Helical" evidence="8">
    <location>
        <begin position="70"/>
        <end position="88"/>
    </location>
</feature>
<evidence type="ECO:0000256" key="1">
    <source>
        <dbReference type="ARBA" id="ARBA00004651"/>
    </source>
</evidence>
<feature type="transmembrane region" description="Helical" evidence="8">
    <location>
        <begin position="100"/>
        <end position="119"/>
    </location>
</feature>
<protein>
    <submittedName>
        <fullName evidence="10">Arabinose efflux permease</fullName>
    </submittedName>
</protein>
<accession>A0A0B0H9B2</accession>
<name>A0A0B0H9B2_SOVGS</name>
<evidence type="ECO:0000256" key="6">
    <source>
        <dbReference type="ARBA" id="ARBA00022989"/>
    </source>
</evidence>
<dbReference type="SUPFAM" id="SSF103473">
    <property type="entry name" value="MFS general substrate transporter"/>
    <property type="match status" value="1"/>
</dbReference>
<feature type="transmembrane region" description="Helical" evidence="8">
    <location>
        <begin position="356"/>
        <end position="375"/>
    </location>
</feature>
<dbReference type="InterPro" id="IPR020846">
    <property type="entry name" value="MFS_dom"/>
</dbReference>
<evidence type="ECO:0000313" key="13">
    <source>
        <dbReference type="Proteomes" id="UP000190962"/>
    </source>
</evidence>
<proteinExistence type="inferred from homology"/>
<dbReference type="InterPro" id="IPR011701">
    <property type="entry name" value="MFS"/>
</dbReference>
<evidence type="ECO:0000256" key="3">
    <source>
        <dbReference type="ARBA" id="ARBA00022448"/>
    </source>
</evidence>
<keyword evidence="4" id="KW-1003">Cell membrane</keyword>
<feature type="transmembrane region" description="Helical" evidence="8">
    <location>
        <begin position="292"/>
        <end position="315"/>
    </location>
</feature>
<evidence type="ECO:0000256" key="8">
    <source>
        <dbReference type="SAM" id="Phobius"/>
    </source>
</evidence>